<evidence type="ECO:0000256" key="7">
    <source>
        <dbReference type="PROSITE-ProRule" id="PRU01360"/>
    </source>
</evidence>
<dbReference type="EMBL" id="FOXH01000015">
    <property type="protein sequence ID" value="SFQ34388.1"/>
    <property type="molecule type" value="Genomic_DNA"/>
</dbReference>
<dbReference type="SMART" id="SM00965">
    <property type="entry name" value="STN"/>
    <property type="match status" value="1"/>
</dbReference>
<dbReference type="Gene3D" id="2.170.130.10">
    <property type="entry name" value="TonB-dependent receptor, plug domain"/>
    <property type="match status" value="1"/>
</dbReference>
<dbReference type="Gene3D" id="3.55.50.30">
    <property type="match status" value="1"/>
</dbReference>
<dbReference type="NCBIfam" id="TIGR04056">
    <property type="entry name" value="OMP_RagA_SusC"/>
    <property type="match status" value="1"/>
</dbReference>
<evidence type="ECO:0000313" key="10">
    <source>
        <dbReference type="Proteomes" id="UP000199306"/>
    </source>
</evidence>
<reference evidence="9 10" key="1">
    <citation type="submission" date="2016-10" db="EMBL/GenBank/DDBJ databases">
        <authorList>
            <person name="de Groot N.N."/>
        </authorList>
    </citation>
    <scope>NUCLEOTIDE SEQUENCE [LARGE SCALE GENOMIC DNA]</scope>
    <source>
        <strain evidence="10">E92,LMG 26720,CCM 7988</strain>
    </source>
</reference>
<name>A0A1I5XR24_9BACT</name>
<evidence type="ECO:0000313" key="9">
    <source>
        <dbReference type="EMBL" id="SFQ34388.1"/>
    </source>
</evidence>
<dbReference type="InterPro" id="IPR023996">
    <property type="entry name" value="TonB-dep_OMP_SusC/RagA"/>
</dbReference>
<dbReference type="SUPFAM" id="SSF49464">
    <property type="entry name" value="Carboxypeptidase regulatory domain-like"/>
    <property type="match status" value="1"/>
</dbReference>
<keyword evidence="5 7" id="KW-0472">Membrane</keyword>
<evidence type="ECO:0000259" key="8">
    <source>
        <dbReference type="SMART" id="SM00965"/>
    </source>
</evidence>
<keyword evidence="10" id="KW-1185">Reference proteome</keyword>
<dbReference type="InterPro" id="IPR008969">
    <property type="entry name" value="CarboxyPept-like_regulatory"/>
</dbReference>
<proteinExistence type="inferred from homology"/>
<keyword evidence="6 7" id="KW-0998">Cell outer membrane</keyword>
<dbReference type="InterPro" id="IPR011662">
    <property type="entry name" value="Secretin/TonB_short_N"/>
</dbReference>
<evidence type="ECO:0000256" key="3">
    <source>
        <dbReference type="ARBA" id="ARBA00022452"/>
    </source>
</evidence>
<dbReference type="RefSeq" id="WP_177219473.1">
    <property type="nucleotide sequence ID" value="NZ_FOXH01000015.1"/>
</dbReference>
<gene>
    <name evidence="9" type="ORF">SAMN04515674_115123</name>
</gene>
<keyword evidence="4 7" id="KW-0812">Transmembrane</keyword>
<keyword evidence="3 7" id="KW-1134">Transmembrane beta strand</keyword>
<dbReference type="PROSITE" id="PS52016">
    <property type="entry name" value="TONB_DEPENDENT_REC_3"/>
    <property type="match status" value="1"/>
</dbReference>
<dbReference type="STRING" id="1079859.SAMN04515674_115123"/>
<dbReference type="Pfam" id="PF07660">
    <property type="entry name" value="STN"/>
    <property type="match status" value="1"/>
</dbReference>
<dbReference type="Proteomes" id="UP000199306">
    <property type="component" value="Unassembled WGS sequence"/>
</dbReference>
<dbReference type="InterPro" id="IPR012910">
    <property type="entry name" value="Plug_dom"/>
</dbReference>
<dbReference type="InterPro" id="IPR036942">
    <property type="entry name" value="Beta-barrel_TonB_sf"/>
</dbReference>
<dbReference type="InterPro" id="IPR039426">
    <property type="entry name" value="TonB-dep_rcpt-like"/>
</dbReference>
<protein>
    <submittedName>
        <fullName evidence="9">TonB-linked outer membrane protein, SusC/RagA family</fullName>
    </submittedName>
</protein>
<evidence type="ECO:0000256" key="1">
    <source>
        <dbReference type="ARBA" id="ARBA00004571"/>
    </source>
</evidence>
<dbReference type="NCBIfam" id="TIGR04057">
    <property type="entry name" value="SusC_RagA_signa"/>
    <property type="match status" value="1"/>
</dbReference>
<comment type="similarity">
    <text evidence="7">Belongs to the TonB-dependent receptor family.</text>
</comment>
<dbReference type="Gene3D" id="2.60.40.1120">
    <property type="entry name" value="Carboxypeptidase-like, regulatory domain"/>
    <property type="match status" value="1"/>
</dbReference>
<accession>A0A1I5XR24</accession>
<comment type="subcellular location">
    <subcellularLocation>
        <location evidence="1 7">Cell outer membrane</location>
        <topology evidence="1 7">Multi-pass membrane protein</topology>
    </subcellularLocation>
</comment>
<dbReference type="SUPFAM" id="SSF56935">
    <property type="entry name" value="Porins"/>
    <property type="match status" value="1"/>
</dbReference>
<keyword evidence="2 7" id="KW-0813">Transport</keyword>
<dbReference type="InterPro" id="IPR037066">
    <property type="entry name" value="Plug_dom_sf"/>
</dbReference>
<dbReference type="GO" id="GO:0009279">
    <property type="term" value="C:cell outer membrane"/>
    <property type="evidence" value="ECO:0007669"/>
    <property type="project" value="UniProtKB-SubCell"/>
</dbReference>
<evidence type="ECO:0000256" key="4">
    <source>
        <dbReference type="ARBA" id="ARBA00022692"/>
    </source>
</evidence>
<evidence type="ECO:0000256" key="6">
    <source>
        <dbReference type="ARBA" id="ARBA00023237"/>
    </source>
</evidence>
<dbReference type="FunFam" id="2.170.130.10:FF:000008">
    <property type="entry name" value="SusC/RagA family TonB-linked outer membrane protein"/>
    <property type="match status" value="1"/>
</dbReference>
<dbReference type="Pfam" id="PF07715">
    <property type="entry name" value="Plug"/>
    <property type="match status" value="1"/>
</dbReference>
<feature type="domain" description="Secretin/TonB short N-terminal" evidence="8">
    <location>
        <begin position="69"/>
        <end position="120"/>
    </location>
</feature>
<dbReference type="InterPro" id="IPR023997">
    <property type="entry name" value="TonB-dep_OMP_SusC/RagA_CS"/>
</dbReference>
<dbReference type="Gene3D" id="2.40.170.20">
    <property type="entry name" value="TonB-dependent receptor, beta-barrel domain"/>
    <property type="match status" value="1"/>
</dbReference>
<evidence type="ECO:0000256" key="5">
    <source>
        <dbReference type="ARBA" id="ARBA00023136"/>
    </source>
</evidence>
<dbReference type="Pfam" id="PF13715">
    <property type="entry name" value="CarbopepD_reg_2"/>
    <property type="match status" value="1"/>
</dbReference>
<evidence type="ECO:0000256" key="2">
    <source>
        <dbReference type="ARBA" id="ARBA00022448"/>
    </source>
</evidence>
<organism evidence="9 10">
    <name type="scientific">Pseudarcicella hirudinis</name>
    <dbReference type="NCBI Taxonomy" id="1079859"/>
    <lineage>
        <taxon>Bacteria</taxon>
        <taxon>Pseudomonadati</taxon>
        <taxon>Bacteroidota</taxon>
        <taxon>Cytophagia</taxon>
        <taxon>Cytophagales</taxon>
        <taxon>Flectobacillaceae</taxon>
        <taxon>Pseudarcicella</taxon>
    </lineage>
</organism>
<dbReference type="AlphaFoldDB" id="A0A1I5XR24"/>
<sequence length="1134" mass="124315">MKKQRHFQKTLLYLMKISLIQVFIAVIFAGVSLAHGLSAQDLLNKKVTLRIDNKDIKSILRNIENAADVKFTYRPKLISIDQRISINANNEKLSEVLEKLLKPLNISWEIIGDQIILKKNFSENSSLIGPVSTQTLLELAVAEQSVSGTITDEKGESLPGVNVLIKGTQRGTTSDSKGQFKITVVDSKAVLIFSSIGYAKQEIIVGNRNNLNVTMISDDKTLNEVVVVGYGNQERRDVTGAVATVNNKNIKDLPLTSADQKLAGQVAGVQVNQVTGAPGGGVVVRVRGSGSIGAGDDPLYVIDGFPVTNSYDRNSNPLSTLNPDDIESMTVLKDASSTAIYGSRGSNGVILITTKKAKTGASNIEFNFYTGIQTIPDRSKIKMMTAQEFAQFRIESRQDAAKFANKPFDPATIPADYQNPASLGAGTNWFEQMTQTAPIQSYNLTVSKGSENLRSLISVGYFNQQGTVKNTSFERFSARINIEGNPRKNITIGANLNPSYVNRKIADTEGHFNTAILTQGLLNSPLPPAFQADGSYTPSITSSDMFANANPLSVLMNSKNVQTSMRLLGNTYIDFTLAKGLHFKSTFNVDWTGTKGDLFTPSYVGSFRNPPPQLATGSTGSTTLFNWLNENTLTYDKSWNNHHLNVLAGYTIQRERYENTTTRGSQYPDDVVQTINAATILTASADVREWRLISFLGRVNYSFKDKYLLSAAVRRDGSSRFGPNNRFAYFPSTSVGWRISDEDFFPKTEWLSDLKLRASYGLAGNNAIGDYTFIPGITADNYVFGGALSNGFKLNSLANANLGWESSRQLDAGFDASLLKGRLNLTAEYYQRHTESMLQTIDIPTASGFSTAITNIGNVLNSGFEFSANSKNTVGKFKWETDFNISFNRNKVLDLGNKVQIISGSESTNITVVGAPMGQFYGYIFQGIFQTQADLDASPKQAGQVLGSVKYKDVNGDGKIDANDKTAMGNPNPDFIWGMTNRFSYRNFDLSILINGSQGAKILDLYKRFTTNIDGVFNVEAEVKDRWRSPENPGNGRIPTTVANTALSREINSLWVNDASYVAVRNITLGYNMKTKWASGLRIYVSAQNALLFTSYKGGWPEVNYNGNSSLAPGVNYTGYPVPVSYNIGANIKF</sequence>